<keyword evidence="4 6" id="KW-0371">Homeobox</keyword>
<feature type="compositionally biased region" description="Acidic residues" evidence="7">
    <location>
        <begin position="273"/>
        <end position="287"/>
    </location>
</feature>
<dbReference type="EMBL" id="FN655343">
    <property type="protein sequence ID" value="CBY38850.1"/>
    <property type="molecule type" value="Genomic_DNA"/>
</dbReference>
<feature type="domain" description="Homeobox" evidence="8">
    <location>
        <begin position="196"/>
        <end position="259"/>
    </location>
</feature>
<evidence type="ECO:0000256" key="1">
    <source>
        <dbReference type="ARBA" id="ARBA00004123"/>
    </source>
</evidence>
<evidence type="ECO:0000256" key="7">
    <source>
        <dbReference type="SAM" id="MobiDB-lite"/>
    </source>
</evidence>
<proteinExistence type="inferred from homology"/>
<dbReference type="InterPro" id="IPR009057">
    <property type="entry name" value="Homeodomain-like_sf"/>
</dbReference>
<dbReference type="AlphaFoldDB" id="E4YTR1"/>
<dbReference type="Gene3D" id="1.10.10.60">
    <property type="entry name" value="Homeodomain-like"/>
    <property type="match status" value="1"/>
</dbReference>
<evidence type="ECO:0000256" key="3">
    <source>
        <dbReference type="ARBA" id="ARBA00023125"/>
    </source>
</evidence>
<dbReference type="Proteomes" id="UP000011014">
    <property type="component" value="Unassembled WGS sequence"/>
</dbReference>
<accession>E4YTR1</accession>
<evidence type="ECO:0000256" key="2">
    <source>
        <dbReference type="ARBA" id="ARBA00008446"/>
    </source>
</evidence>
<organism evidence="9">
    <name type="scientific">Oikopleura dioica</name>
    <name type="common">Tunicate</name>
    <dbReference type="NCBI Taxonomy" id="34765"/>
    <lineage>
        <taxon>Eukaryota</taxon>
        <taxon>Metazoa</taxon>
        <taxon>Chordata</taxon>
        <taxon>Tunicata</taxon>
        <taxon>Appendicularia</taxon>
        <taxon>Copelata</taxon>
        <taxon>Oikopleuridae</taxon>
        <taxon>Oikopleura</taxon>
    </lineage>
</organism>
<dbReference type="GO" id="GO:0030182">
    <property type="term" value="P:neuron differentiation"/>
    <property type="evidence" value="ECO:0007669"/>
    <property type="project" value="TreeGrafter"/>
</dbReference>
<dbReference type="CDD" id="cd00086">
    <property type="entry name" value="homeodomain"/>
    <property type="match status" value="1"/>
</dbReference>
<evidence type="ECO:0000256" key="6">
    <source>
        <dbReference type="PROSITE-ProRule" id="PRU00108"/>
    </source>
</evidence>
<name>E4YTR1_OIKDI</name>
<dbReference type="PROSITE" id="PS50071">
    <property type="entry name" value="HOMEOBOX_2"/>
    <property type="match status" value="1"/>
</dbReference>
<dbReference type="SUPFAM" id="SSF46689">
    <property type="entry name" value="Homeodomain-like"/>
    <property type="match status" value="1"/>
</dbReference>
<evidence type="ECO:0000256" key="4">
    <source>
        <dbReference type="ARBA" id="ARBA00023155"/>
    </source>
</evidence>
<dbReference type="FunFam" id="1.10.10.60:FF:000003">
    <property type="entry name" value="Iroquois-class homeobox protein IRX"/>
    <property type="match status" value="1"/>
</dbReference>
<feature type="compositionally biased region" description="Polar residues" evidence="7">
    <location>
        <begin position="475"/>
        <end position="484"/>
    </location>
</feature>
<evidence type="ECO:0000313" key="9">
    <source>
        <dbReference type="EMBL" id="CBY38850.1"/>
    </source>
</evidence>
<feature type="region of interest" description="Disordered" evidence="7">
    <location>
        <begin position="261"/>
        <end position="350"/>
    </location>
</feature>
<gene>
    <name evidence="9" type="ORF">GSOID_T00019377001</name>
</gene>
<comment type="subcellular location">
    <subcellularLocation>
        <location evidence="1 6">Nucleus</location>
    </subcellularLocation>
</comment>
<keyword evidence="3 6" id="KW-0238">DNA-binding</keyword>
<keyword evidence="5 6" id="KW-0539">Nucleus</keyword>
<dbReference type="GO" id="GO:0048468">
    <property type="term" value="P:cell development"/>
    <property type="evidence" value="ECO:0007669"/>
    <property type="project" value="TreeGrafter"/>
</dbReference>
<dbReference type="InterPro" id="IPR017970">
    <property type="entry name" value="Homeobox_CS"/>
</dbReference>
<feature type="region of interest" description="Disordered" evidence="7">
    <location>
        <begin position="465"/>
        <end position="484"/>
    </location>
</feature>
<feature type="compositionally biased region" description="Polar residues" evidence="7">
    <location>
        <begin position="382"/>
        <end position="395"/>
    </location>
</feature>
<protein>
    <recommendedName>
        <fullName evidence="8">Homeobox domain-containing protein</fullName>
    </recommendedName>
</protein>
<dbReference type="PANTHER" id="PTHR11211:SF40">
    <property type="entry name" value="MIRROR, ISOFORM C"/>
    <property type="match status" value="1"/>
</dbReference>
<feature type="compositionally biased region" description="Low complexity" evidence="7">
    <location>
        <begin position="465"/>
        <end position="474"/>
    </location>
</feature>
<feature type="compositionally biased region" description="Low complexity" evidence="7">
    <location>
        <begin position="404"/>
        <end position="419"/>
    </location>
</feature>
<evidence type="ECO:0000256" key="5">
    <source>
        <dbReference type="ARBA" id="ARBA00023242"/>
    </source>
</evidence>
<sequence length="484" mass="50104">MTIKQLETTRPPLKWKFGKRNLLHAFVGIAWRSSSPLAIKSESEIERPTEYDSVAPLASVSAASSLHYPGASLGLSSPSLMPASATTMLASASDSASASAAASHMSSYGAALSASPSAAAAAYGASAGLGAYSGAYSYGSLGAAGSSDVWTGAGVAAPGAYGSAAAAGYSASHYPGAEAYGSAFGAQYPYGAYNDMSDGVRRKNATRESTNTLKAWLNEHKKNPYPTKGEKIMLAIITKMTLTQVSTWFANARRRLKKENKMTWVPKNRATDGEDDESNGLGEENEKDGEKDDAVAFPTDHDREKVEFSGESYEPVSSASGTIPGPDPSTTPVGLAHQHPPVSAATNPYASPVSGLQSWVNNQFAHSTPTSVAPEVGVKTESPGQSSDSNTLNTTGEHRDTPDAVSGLSTSSYSASATAQGGLSALHHPYALGAYSDPSLANYYQSYYPVSSAGMGVTADPASYYSHSASVSHSQPTAASAQQS</sequence>
<evidence type="ECO:0000259" key="8">
    <source>
        <dbReference type="PROSITE" id="PS50071"/>
    </source>
</evidence>
<comment type="similarity">
    <text evidence="2">Belongs to the TALE/IRO homeobox family.</text>
</comment>
<reference evidence="9" key="1">
    <citation type="journal article" date="2010" name="Science">
        <title>Plasticity of animal genome architecture unmasked by rapid evolution of a pelagic tunicate.</title>
        <authorList>
            <person name="Denoeud F."/>
            <person name="Henriet S."/>
            <person name="Mungpakdee S."/>
            <person name="Aury J.M."/>
            <person name="Da Silva C."/>
            <person name="Brinkmann H."/>
            <person name="Mikhaleva J."/>
            <person name="Olsen L.C."/>
            <person name="Jubin C."/>
            <person name="Canestro C."/>
            <person name="Bouquet J.M."/>
            <person name="Danks G."/>
            <person name="Poulain J."/>
            <person name="Campsteijn C."/>
            <person name="Adamski M."/>
            <person name="Cross I."/>
            <person name="Yadetie F."/>
            <person name="Muffato M."/>
            <person name="Louis A."/>
            <person name="Butcher S."/>
            <person name="Tsagkogeorga G."/>
            <person name="Konrad A."/>
            <person name="Singh S."/>
            <person name="Jensen M.F."/>
            <person name="Cong E.H."/>
            <person name="Eikeseth-Otteraa H."/>
            <person name="Noel B."/>
            <person name="Anthouard V."/>
            <person name="Porcel B.M."/>
            <person name="Kachouri-Lafond R."/>
            <person name="Nishino A."/>
            <person name="Ugolini M."/>
            <person name="Chourrout P."/>
            <person name="Nishida H."/>
            <person name="Aasland R."/>
            <person name="Huzurbazar S."/>
            <person name="Westhof E."/>
            <person name="Delsuc F."/>
            <person name="Lehrach H."/>
            <person name="Reinhardt R."/>
            <person name="Weissenbach J."/>
            <person name="Roy S.W."/>
            <person name="Artiguenave F."/>
            <person name="Postlethwait J.H."/>
            <person name="Manak J.R."/>
            <person name="Thompson E.M."/>
            <person name="Jaillon O."/>
            <person name="Du Pasquier L."/>
            <person name="Boudinot P."/>
            <person name="Liberles D.A."/>
            <person name="Volff J.N."/>
            <person name="Philippe H."/>
            <person name="Lenhard B."/>
            <person name="Roest Crollius H."/>
            <person name="Wincker P."/>
            <person name="Chourrout D."/>
        </authorList>
    </citation>
    <scope>NUCLEOTIDE SEQUENCE [LARGE SCALE GENOMIC DNA]</scope>
</reference>
<dbReference type="PANTHER" id="PTHR11211">
    <property type="entry name" value="IROQUOIS-CLASS HOMEODOMAIN PROTEIN IRX"/>
    <property type="match status" value="1"/>
</dbReference>
<dbReference type="GO" id="GO:0000981">
    <property type="term" value="F:DNA-binding transcription factor activity, RNA polymerase II-specific"/>
    <property type="evidence" value="ECO:0007669"/>
    <property type="project" value="InterPro"/>
</dbReference>
<dbReference type="InterPro" id="IPR001356">
    <property type="entry name" value="HD"/>
</dbReference>
<feature type="DNA-binding region" description="Homeobox" evidence="6">
    <location>
        <begin position="198"/>
        <end position="260"/>
    </location>
</feature>
<dbReference type="InterPro" id="IPR008422">
    <property type="entry name" value="KN_HD"/>
</dbReference>
<feature type="compositionally biased region" description="Basic and acidic residues" evidence="7">
    <location>
        <begin position="288"/>
        <end position="308"/>
    </location>
</feature>
<feature type="region of interest" description="Disordered" evidence="7">
    <location>
        <begin position="368"/>
        <end position="420"/>
    </location>
</feature>
<dbReference type="GO" id="GO:0000978">
    <property type="term" value="F:RNA polymerase II cis-regulatory region sequence-specific DNA binding"/>
    <property type="evidence" value="ECO:0007669"/>
    <property type="project" value="TreeGrafter"/>
</dbReference>
<dbReference type="Pfam" id="PF05920">
    <property type="entry name" value="Homeobox_KN"/>
    <property type="match status" value="1"/>
</dbReference>
<dbReference type="PROSITE" id="PS00027">
    <property type="entry name" value="HOMEOBOX_1"/>
    <property type="match status" value="1"/>
</dbReference>
<dbReference type="GO" id="GO:0005634">
    <property type="term" value="C:nucleus"/>
    <property type="evidence" value="ECO:0007669"/>
    <property type="project" value="UniProtKB-SubCell"/>
</dbReference>
<dbReference type="SMART" id="SM00389">
    <property type="entry name" value="HOX"/>
    <property type="match status" value="1"/>
</dbReference>